<sequence length="194" mass="21593">MKQDFPESQGRRRVKARAAHSFRSDPCSECTGSASHLVRIEDIAHALASTCCFAGQTKIFYSIAQHDYLVSMIVPPQDALAALLLNAGEALKQSLPESLETEGYVPNDVLTRLGVPTHLAPTVEHADLVLRATEFRDLGRPYDNALIDIDEVRPLVLKIQPLPPIVAKHLFLDRYYELRPKEDPRRLPITEGAS</sequence>
<gene>
    <name evidence="1" type="ORF">GPA22_01180</name>
</gene>
<accession>A0ABX1PVQ7</accession>
<evidence type="ECO:0000313" key="1">
    <source>
        <dbReference type="EMBL" id="NMG42350.1"/>
    </source>
</evidence>
<dbReference type="SUPFAM" id="SSF109604">
    <property type="entry name" value="HD-domain/PDEase-like"/>
    <property type="match status" value="1"/>
</dbReference>
<protein>
    <submittedName>
        <fullName evidence="1">Metal-dependent phosphohydrolase</fullName>
    </submittedName>
</protein>
<reference evidence="1 2" key="1">
    <citation type="submission" date="2019-12" db="EMBL/GenBank/DDBJ databases">
        <title>Comparative genomics gives insights into the taxonomy of the Azoarcus-Aromatoleum group and reveals separate origins of nif in the plant-associated Azoarcus and non-plant-associated Aromatoleum sub-groups.</title>
        <authorList>
            <person name="Lafos M."/>
            <person name="Maluk M."/>
            <person name="Batista M."/>
            <person name="Junghare M."/>
            <person name="Carmona M."/>
            <person name="Faoro H."/>
            <person name="Cruz L.M."/>
            <person name="Battistoni F."/>
            <person name="De Souza E."/>
            <person name="Pedrosa F."/>
            <person name="Chen W.-M."/>
            <person name="Poole P.S."/>
            <person name="Dixon R.A."/>
            <person name="James E.K."/>
        </authorList>
    </citation>
    <scope>NUCLEOTIDE SEQUENCE [LARGE SCALE GENOMIC DNA]</scope>
    <source>
        <strain evidence="1 2">Td21</strain>
    </source>
</reference>
<dbReference type="RefSeq" id="WP_169254254.1">
    <property type="nucleotide sequence ID" value="NZ_WTVN01000001.1"/>
</dbReference>
<organism evidence="1 2">
    <name type="scientific">Aromatoleum toluvorans</name>
    <dbReference type="NCBI Taxonomy" id="92002"/>
    <lineage>
        <taxon>Bacteria</taxon>
        <taxon>Pseudomonadati</taxon>
        <taxon>Pseudomonadota</taxon>
        <taxon>Betaproteobacteria</taxon>
        <taxon>Rhodocyclales</taxon>
        <taxon>Rhodocyclaceae</taxon>
        <taxon>Aromatoleum</taxon>
    </lineage>
</organism>
<dbReference type="Proteomes" id="UP000623795">
    <property type="component" value="Unassembled WGS sequence"/>
</dbReference>
<proteinExistence type="predicted"/>
<evidence type="ECO:0000313" key="2">
    <source>
        <dbReference type="Proteomes" id="UP000623795"/>
    </source>
</evidence>
<dbReference type="Gene3D" id="1.10.3210.10">
    <property type="entry name" value="Hypothetical protein af1432"/>
    <property type="match status" value="1"/>
</dbReference>
<comment type="caution">
    <text evidence="1">The sequence shown here is derived from an EMBL/GenBank/DDBJ whole genome shotgun (WGS) entry which is preliminary data.</text>
</comment>
<keyword evidence="2" id="KW-1185">Reference proteome</keyword>
<dbReference type="EMBL" id="WTVN01000001">
    <property type="protein sequence ID" value="NMG42350.1"/>
    <property type="molecule type" value="Genomic_DNA"/>
</dbReference>
<name>A0ABX1PVQ7_9RHOO</name>